<dbReference type="InterPro" id="IPR009057">
    <property type="entry name" value="Homeodomain-like_sf"/>
</dbReference>
<evidence type="ECO:0000256" key="1">
    <source>
        <dbReference type="ARBA" id="ARBA00023125"/>
    </source>
</evidence>
<evidence type="ECO:0000259" key="3">
    <source>
        <dbReference type="PROSITE" id="PS50977"/>
    </source>
</evidence>
<dbReference type="InterPro" id="IPR050109">
    <property type="entry name" value="HTH-type_TetR-like_transc_reg"/>
</dbReference>
<keyword evidence="1 2" id="KW-0238">DNA-binding</keyword>
<name>A0ABY2SB71_9PSEU</name>
<feature type="domain" description="HTH tetR-type" evidence="3">
    <location>
        <begin position="1"/>
        <end position="61"/>
    </location>
</feature>
<dbReference type="EMBL" id="SWMS01000002">
    <property type="protein sequence ID" value="TKG72872.1"/>
    <property type="molecule type" value="Genomic_DNA"/>
</dbReference>
<dbReference type="SUPFAM" id="SSF46689">
    <property type="entry name" value="Homeodomain-like"/>
    <property type="match status" value="1"/>
</dbReference>
<accession>A0ABY2SB71</accession>
<dbReference type="Proteomes" id="UP000309992">
    <property type="component" value="Unassembled WGS sequence"/>
</dbReference>
<gene>
    <name evidence="4" type="ORF">FCN18_06550</name>
</gene>
<dbReference type="RefSeq" id="WP_112270186.1">
    <property type="nucleotide sequence ID" value="NZ_SWMS01000002.1"/>
</dbReference>
<dbReference type="PRINTS" id="PR00455">
    <property type="entry name" value="HTHTETR"/>
</dbReference>
<dbReference type="PANTHER" id="PTHR30055">
    <property type="entry name" value="HTH-TYPE TRANSCRIPTIONAL REGULATOR RUTR"/>
    <property type="match status" value="1"/>
</dbReference>
<protein>
    <submittedName>
        <fullName evidence="4">TetR/AcrR family transcriptional regulator</fullName>
    </submittedName>
</protein>
<evidence type="ECO:0000256" key="2">
    <source>
        <dbReference type="PROSITE-ProRule" id="PRU00335"/>
    </source>
</evidence>
<dbReference type="InterPro" id="IPR001647">
    <property type="entry name" value="HTH_TetR"/>
</dbReference>
<dbReference type="InterPro" id="IPR041490">
    <property type="entry name" value="KstR2_TetR_C"/>
</dbReference>
<dbReference type="PANTHER" id="PTHR30055:SF200">
    <property type="entry name" value="HTH-TYPE TRANSCRIPTIONAL REPRESSOR BDCR"/>
    <property type="match status" value="1"/>
</dbReference>
<dbReference type="Gene3D" id="1.10.357.10">
    <property type="entry name" value="Tetracycline Repressor, domain 2"/>
    <property type="match status" value="1"/>
</dbReference>
<dbReference type="Pfam" id="PF00440">
    <property type="entry name" value="TetR_N"/>
    <property type="match status" value="1"/>
</dbReference>
<dbReference type="PROSITE" id="PS50977">
    <property type="entry name" value="HTH_TETR_2"/>
    <property type="match status" value="1"/>
</dbReference>
<feature type="DNA-binding region" description="H-T-H motif" evidence="2">
    <location>
        <begin position="24"/>
        <end position="43"/>
    </location>
</feature>
<sequence length="195" mass="21739">MDRFADIRTAALELFTRKGYEATTMADLGAAVGMRAPSLYKHVDSKQDVLARIMTATMTELLAVHRTAVATTADPVERLRRATEAHVRYHARHRLEAFVGNREIRALVEPHRGRVLALRSEYEAAFRELVEAGVATGDFHVASVKLASYAILDLGMGVAVWYREDGEYSEDTLVWQYSEFALNIVGAATRQVEPS</sequence>
<proteinExistence type="predicted"/>
<keyword evidence="5" id="KW-1185">Reference proteome</keyword>
<evidence type="ECO:0000313" key="4">
    <source>
        <dbReference type="EMBL" id="TKG72872.1"/>
    </source>
</evidence>
<evidence type="ECO:0000313" key="5">
    <source>
        <dbReference type="Proteomes" id="UP000309992"/>
    </source>
</evidence>
<dbReference type="InterPro" id="IPR036271">
    <property type="entry name" value="Tet_transcr_reg_TetR-rel_C_sf"/>
</dbReference>
<dbReference type="Pfam" id="PF17932">
    <property type="entry name" value="TetR_C_24"/>
    <property type="match status" value="1"/>
</dbReference>
<dbReference type="SUPFAM" id="SSF48498">
    <property type="entry name" value="Tetracyclin repressor-like, C-terminal domain"/>
    <property type="match status" value="1"/>
</dbReference>
<organism evidence="4 5">
    <name type="scientific">Prauserella endophytica</name>
    <dbReference type="NCBI Taxonomy" id="1592324"/>
    <lineage>
        <taxon>Bacteria</taxon>
        <taxon>Bacillati</taxon>
        <taxon>Actinomycetota</taxon>
        <taxon>Actinomycetes</taxon>
        <taxon>Pseudonocardiales</taxon>
        <taxon>Pseudonocardiaceae</taxon>
        <taxon>Prauserella</taxon>
        <taxon>Prauserella coralliicola group</taxon>
    </lineage>
</organism>
<reference evidence="4 5" key="1">
    <citation type="journal article" date="2015" name="Antonie Van Leeuwenhoek">
        <title>Prauserella endophytica sp. nov., an endophytic actinobacterium isolated from Tamarix taklamakanensis.</title>
        <authorList>
            <person name="Liu J.M."/>
            <person name="Habden X."/>
            <person name="Guo L."/>
            <person name="Tuo L."/>
            <person name="Jiang Z.K."/>
            <person name="Liu S.W."/>
            <person name="Liu X.F."/>
            <person name="Chen L."/>
            <person name="Li R.F."/>
            <person name="Zhang Y.Q."/>
            <person name="Sun C.H."/>
        </authorList>
    </citation>
    <scope>NUCLEOTIDE SEQUENCE [LARGE SCALE GENOMIC DNA]</scope>
    <source>
        <strain evidence="4 5">CGMCC 4.7182</strain>
    </source>
</reference>
<comment type="caution">
    <text evidence="4">The sequence shown here is derived from an EMBL/GenBank/DDBJ whole genome shotgun (WGS) entry which is preliminary data.</text>
</comment>